<dbReference type="CDD" id="cd06257">
    <property type="entry name" value="DnaJ"/>
    <property type="match status" value="1"/>
</dbReference>
<feature type="region of interest" description="Disordered" evidence="3">
    <location>
        <begin position="62"/>
        <end position="109"/>
    </location>
</feature>
<keyword evidence="2" id="KW-0143">Chaperone</keyword>
<dbReference type="InterPro" id="IPR004640">
    <property type="entry name" value="HscB"/>
</dbReference>
<evidence type="ECO:0000313" key="6">
    <source>
        <dbReference type="Proteomes" id="UP000256970"/>
    </source>
</evidence>
<proteinExistence type="inferred from homology"/>
<dbReference type="GO" id="GO:0044571">
    <property type="term" value="P:[2Fe-2S] cluster assembly"/>
    <property type="evidence" value="ECO:0007669"/>
    <property type="project" value="InterPro"/>
</dbReference>
<dbReference type="SUPFAM" id="SSF46565">
    <property type="entry name" value="Chaperone J-domain"/>
    <property type="match status" value="1"/>
</dbReference>
<evidence type="ECO:0000256" key="2">
    <source>
        <dbReference type="ARBA" id="ARBA00023186"/>
    </source>
</evidence>
<dbReference type="Gene3D" id="1.20.1280.20">
    <property type="entry name" value="HscB, C-terminal domain"/>
    <property type="match status" value="1"/>
</dbReference>
<dbReference type="PANTHER" id="PTHR14021">
    <property type="entry name" value="IRON-SULFUR CLUSTER CO-CHAPERONE PROTEIN HSCB"/>
    <property type="match status" value="1"/>
</dbReference>
<dbReference type="STRING" id="3088.A0A383WKP1"/>
<dbReference type="InterPro" id="IPR036869">
    <property type="entry name" value="J_dom_sf"/>
</dbReference>
<dbReference type="AlphaFoldDB" id="A0A383WKP1"/>
<dbReference type="GO" id="GO:0001671">
    <property type="term" value="F:ATPase activator activity"/>
    <property type="evidence" value="ECO:0007669"/>
    <property type="project" value="InterPro"/>
</dbReference>
<name>A0A383WKP1_TETOB</name>
<dbReference type="NCBIfam" id="TIGR00714">
    <property type="entry name" value="hscB"/>
    <property type="match status" value="1"/>
</dbReference>
<evidence type="ECO:0000313" key="5">
    <source>
        <dbReference type="EMBL" id="SZX78030.1"/>
    </source>
</evidence>
<keyword evidence="6" id="KW-1185">Reference proteome</keyword>
<dbReference type="InterPro" id="IPR036386">
    <property type="entry name" value="HscB_C_sf"/>
</dbReference>
<feature type="domain" description="J" evidence="4">
    <location>
        <begin position="146"/>
        <end position="219"/>
    </location>
</feature>
<dbReference type="Gene3D" id="1.10.287.110">
    <property type="entry name" value="DnaJ domain"/>
    <property type="match status" value="1"/>
</dbReference>
<dbReference type="SMART" id="SM00271">
    <property type="entry name" value="DnaJ"/>
    <property type="match status" value="1"/>
</dbReference>
<sequence length="307" mass="34597">MRRGACQLLPLAQQAVAASSVSLAAAAADPLQLLRQQPSLSCSCSSLWRHVNCLHTTSAQQHQAAEQAHASNTSSSNGHHHECHDSHCSHEHHHHHQQQQQQQKPGEPLTFEQQEHTCWSCHDRFGRGGLVCRSCDRIQPVDSSLTYFDLMGYQQPTFELDPAALEKRYKLLQWQLHPDKSAGKTPEERQYSAEQATLINQAYGVLRNPLSRANYMLMQAGVSAEEFEHTIADPELLMEVMEAREQVEQEHDQEQLVKLHSDNKARQATLCKQLGGAFGRGDIEAARQLVAQLSYWVRLEEAICDKL</sequence>
<evidence type="ECO:0000256" key="3">
    <source>
        <dbReference type="SAM" id="MobiDB-lite"/>
    </source>
</evidence>
<comment type="similarity">
    <text evidence="1">Belongs to the HscB family.</text>
</comment>
<evidence type="ECO:0000259" key="4">
    <source>
        <dbReference type="PROSITE" id="PS50076"/>
    </source>
</evidence>
<dbReference type="SUPFAM" id="SSF47144">
    <property type="entry name" value="HSC20 (HSCB), C-terminal oligomerisation domain"/>
    <property type="match status" value="1"/>
</dbReference>
<dbReference type="PANTHER" id="PTHR14021:SF15">
    <property type="entry name" value="IRON-SULFUR CLUSTER CO-CHAPERONE PROTEIN HSCB"/>
    <property type="match status" value="1"/>
</dbReference>
<dbReference type="GO" id="GO:0051259">
    <property type="term" value="P:protein complex oligomerization"/>
    <property type="evidence" value="ECO:0007669"/>
    <property type="project" value="InterPro"/>
</dbReference>
<organism evidence="5 6">
    <name type="scientific">Tetradesmus obliquus</name>
    <name type="common">Green alga</name>
    <name type="synonym">Acutodesmus obliquus</name>
    <dbReference type="NCBI Taxonomy" id="3088"/>
    <lineage>
        <taxon>Eukaryota</taxon>
        <taxon>Viridiplantae</taxon>
        <taxon>Chlorophyta</taxon>
        <taxon>core chlorophytes</taxon>
        <taxon>Chlorophyceae</taxon>
        <taxon>CS clade</taxon>
        <taxon>Sphaeropleales</taxon>
        <taxon>Scenedesmaceae</taxon>
        <taxon>Tetradesmus</taxon>
    </lineage>
</organism>
<dbReference type="InterPro" id="IPR009073">
    <property type="entry name" value="HscB_oligo_C"/>
</dbReference>
<evidence type="ECO:0000256" key="1">
    <source>
        <dbReference type="ARBA" id="ARBA00010476"/>
    </source>
</evidence>
<dbReference type="Pfam" id="PF07743">
    <property type="entry name" value="HSCB_C"/>
    <property type="match status" value="1"/>
</dbReference>
<accession>A0A383WKP1</accession>
<gene>
    <name evidence="5" type="ORF">BQ4739_LOCUS18359</name>
</gene>
<dbReference type="PROSITE" id="PS50076">
    <property type="entry name" value="DNAJ_2"/>
    <property type="match status" value="1"/>
</dbReference>
<dbReference type="EMBL" id="FNXT01001301">
    <property type="protein sequence ID" value="SZX78030.1"/>
    <property type="molecule type" value="Genomic_DNA"/>
</dbReference>
<dbReference type="GO" id="GO:0051087">
    <property type="term" value="F:protein-folding chaperone binding"/>
    <property type="evidence" value="ECO:0007669"/>
    <property type="project" value="InterPro"/>
</dbReference>
<dbReference type="InterPro" id="IPR001623">
    <property type="entry name" value="DnaJ_domain"/>
</dbReference>
<reference evidence="5 6" key="1">
    <citation type="submission" date="2016-10" db="EMBL/GenBank/DDBJ databases">
        <authorList>
            <person name="Cai Z."/>
        </authorList>
    </citation>
    <scope>NUCLEOTIDE SEQUENCE [LARGE SCALE GENOMIC DNA]</scope>
</reference>
<protein>
    <recommendedName>
        <fullName evidence="4">J domain-containing protein</fullName>
    </recommendedName>
</protein>
<dbReference type="Proteomes" id="UP000256970">
    <property type="component" value="Unassembled WGS sequence"/>
</dbReference>
<feature type="compositionally biased region" description="Basic and acidic residues" evidence="3">
    <location>
        <begin position="79"/>
        <end position="89"/>
    </location>
</feature>